<evidence type="ECO:0000256" key="2">
    <source>
        <dbReference type="ARBA" id="ARBA00022908"/>
    </source>
</evidence>
<protein>
    <submittedName>
        <fullName evidence="8">Site-specific recombinase XerD</fullName>
    </submittedName>
</protein>
<feature type="domain" description="Tyr recombinase" evidence="6">
    <location>
        <begin position="247"/>
        <end position="430"/>
    </location>
</feature>
<dbReference type="InterPro" id="IPR011010">
    <property type="entry name" value="DNA_brk_join_enz"/>
</dbReference>
<keyword evidence="2" id="KW-0229">DNA integration</keyword>
<accession>A0A4V2PTY1</accession>
<keyword evidence="9" id="KW-1185">Reference proteome</keyword>
<dbReference type="SUPFAM" id="SSF56349">
    <property type="entry name" value="DNA breaking-rejoining enzymes"/>
    <property type="match status" value="1"/>
</dbReference>
<dbReference type="Gene3D" id="1.10.443.10">
    <property type="entry name" value="Intergrase catalytic core"/>
    <property type="match status" value="1"/>
</dbReference>
<evidence type="ECO:0000259" key="6">
    <source>
        <dbReference type="PROSITE" id="PS51898"/>
    </source>
</evidence>
<evidence type="ECO:0000256" key="1">
    <source>
        <dbReference type="ARBA" id="ARBA00022829"/>
    </source>
</evidence>
<keyword evidence="3 5" id="KW-0238">DNA-binding</keyword>
<comment type="caution">
    <text evidence="8">The sequence shown here is derived from an EMBL/GenBank/DDBJ whole genome shotgun (WGS) entry which is preliminary data.</text>
</comment>
<gene>
    <name evidence="8" type="ORF">C7378_3578</name>
</gene>
<dbReference type="InterPro" id="IPR050090">
    <property type="entry name" value="Tyrosine_recombinase_XerCD"/>
</dbReference>
<organism evidence="8 9">
    <name type="scientific">Acidipila rosea</name>
    <dbReference type="NCBI Taxonomy" id="768535"/>
    <lineage>
        <taxon>Bacteria</taxon>
        <taxon>Pseudomonadati</taxon>
        <taxon>Acidobacteriota</taxon>
        <taxon>Terriglobia</taxon>
        <taxon>Terriglobales</taxon>
        <taxon>Acidobacteriaceae</taxon>
        <taxon>Acidipila</taxon>
    </lineage>
</organism>
<dbReference type="InterPro" id="IPR044068">
    <property type="entry name" value="CB"/>
</dbReference>
<dbReference type="Pfam" id="PF02899">
    <property type="entry name" value="Phage_int_SAM_1"/>
    <property type="match status" value="1"/>
</dbReference>
<dbReference type="GO" id="GO:0003677">
    <property type="term" value="F:DNA binding"/>
    <property type="evidence" value="ECO:0007669"/>
    <property type="project" value="UniProtKB-UniRule"/>
</dbReference>
<name>A0A4V2PTY1_9BACT</name>
<feature type="domain" description="Core-binding (CB)" evidence="7">
    <location>
        <begin position="142"/>
        <end position="224"/>
    </location>
</feature>
<dbReference type="GO" id="GO:0006310">
    <property type="term" value="P:DNA recombination"/>
    <property type="evidence" value="ECO:0007669"/>
    <property type="project" value="UniProtKB-KW"/>
</dbReference>
<dbReference type="RefSeq" id="WP_207901475.1">
    <property type="nucleotide sequence ID" value="NZ_SMGK01000011.1"/>
</dbReference>
<keyword evidence="1" id="KW-0159">Chromosome partition</keyword>
<dbReference type="InterPro" id="IPR002104">
    <property type="entry name" value="Integrase_catalytic"/>
</dbReference>
<dbReference type="InterPro" id="IPR010998">
    <property type="entry name" value="Integrase_recombinase_N"/>
</dbReference>
<dbReference type="GO" id="GO:0007059">
    <property type="term" value="P:chromosome segregation"/>
    <property type="evidence" value="ECO:0007669"/>
    <property type="project" value="UniProtKB-KW"/>
</dbReference>
<evidence type="ECO:0000313" key="9">
    <source>
        <dbReference type="Proteomes" id="UP000295210"/>
    </source>
</evidence>
<dbReference type="InterPro" id="IPR004107">
    <property type="entry name" value="Integrase_SAM-like_N"/>
</dbReference>
<dbReference type="PANTHER" id="PTHR30349">
    <property type="entry name" value="PHAGE INTEGRASE-RELATED"/>
    <property type="match status" value="1"/>
</dbReference>
<sequence length="436" mass="49258">MVHDDAPIGFFRMENVMLEHYFVKPSTLDRIRGCWLGSPIERYVEWLGAHGYSRATVVGRVPLLFHFADFTQENGCTDIGAARDHVEAFVSEWLNQHGAGAKTSASLRKHKIYAESVVLQMLRLVSEGSVKRNRHCQAFPMKSEAPGFADYLRKERGLNEITIYTYRRHLKEFADYLSQAGVVSLSELSPALLASFIIDRAPRMAPRTRRDLCGHLRVFLRFCHREAIIKRDLNGAVGMSQVYRLNDVPRSITWDEVRRMLEAVERRTIRGRRDYAILLLLVTYGLRANEVAKLTLDDIDWKRERLQVLSRKAGHSTAYPLAGVVAEALIDYIKRGRPETSDRHLFFRAIAPQAPISSAAVSSSVALYLQKASIKVHKGGSHTLRHTCVQRLIDAEFSLKTIGDYVGHSSSQSTRVYTKVAMSSLREVAMGDGEAL</sequence>
<dbReference type="PROSITE" id="PS51900">
    <property type="entry name" value="CB"/>
    <property type="match status" value="1"/>
</dbReference>
<dbReference type="GO" id="GO:0015074">
    <property type="term" value="P:DNA integration"/>
    <property type="evidence" value="ECO:0007669"/>
    <property type="project" value="UniProtKB-KW"/>
</dbReference>
<evidence type="ECO:0000256" key="3">
    <source>
        <dbReference type="ARBA" id="ARBA00023125"/>
    </source>
</evidence>
<keyword evidence="4" id="KW-0233">DNA recombination</keyword>
<evidence type="ECO:0000256" key="4">
    <source>
        <dbReference type="ARBA" id="ARBA00023172"/>
    </source>
</evidence>
<dbReference type="Gene3D" id="1.10.150.130">
    <property type="match status" value="1"/>
</dbReference>
<dbReference type="EMBL" id="SMGK01000011">
    <property type="protein sequence ID" value="TCK68271.1"/>
    <property type="molecule type" value="Genomic_DNA"/>
</dbReference>
<dbReference type="AlphaFoldDB" id="A0A4V2PTY1"/>
<dbReference type="InterPro" id="IPR013762">
    <property type="entry name" value="Integrase-like_cat_sf"/>
</dbReference>
<dbReference type="PROSITE" id="PS51898">
    <property type="entry name" value="TYR_RECOMBINASE"/>
    <property type="match status" value="1"/>
</dbReference>
<dbReference type="Pfam" id="PF00589">
    <property type="entry name" value="Phage_integrase"/>
    <property type="match status" value="1"/>
</dbReference>
<reference evidence="8 9" key="1">
    <citation type="submission" date="2019-03" db="EMBL/GenBank/DDBJ databases">
        <title>Genomic Encyclopedia of Type Strains, Phase IV (KMG-IV): sequencing the most valuable type-strain genomes for metagenomic binning, comparative biology and taxonomic classification.</title>
        <authorList>
            <person name="Goeker M."/>
        </authorList>
    </citation>
    <scope>NUCLEOTIDE SEQUENCE [LARGE SCALE GENOMIC DNA]</scope>
    <source>
        <strain evidence="8 9">DSM 103428</strain>
    </source>
</reference>
<evidence type="ECO:0000259" key="7">
    <source>
        <dbReference type="PROSITE" id="PS51900"/>
    </source>
</evidence>
<dbReference type="PANTHER" id="PTHR30349:SF81">
    <property type="entry name" value="TYROSINE RECOMBINASE XERC"/>
    <property type="match status" value="1"/>
</dbReference>
<dbReference type="Proteomes" id="UP000295210">
    <property type="component" value="Unassembled WGS sequence"/>
</dbReference>
<evidence type="ECO:0000256" key="5">
    <source>
        <dbReference type="PROSITE-ProRule" id="PRU01248"/>
    </source>
</evidence>
<evidence type="ECO:0000313" key="8">
    <source>
        <dbReference type="EMBL" id="TCK68271.1"/>
    </source>
</evidence>
<proteinExistence type="predicted"/>